<evidence type="ECO:0000256" key="10">
    <source>
        <dbReference type="SAM" id="Phobius"/>
    </source>
</evidence>
<dbReference type="PROSITE" id="PS50005">
    <property type="entry name" value="TPR"/>
    <property type="match status" value="2"/>
</dbReference>
<gene>
    <name evidence="12" type="ORF">T190607A01A_10440</name>
</gene>
<comment type="caution">
    <text evidence="12">The sequence shown here is derived from an EMBL/GenBank/DDBJ whole genome shotgun (WGS) entry which is preliminary data.</text>
</comment>
<evidence type="ECO:0000256" key="6">
    <source>
        <dbReference type="ARBA" id="ARBA00022777"/>
    </source>
</evidence>
<evidence type="ECO:0000256" key="3">
    <source>
        <dbReference type="ARBA" id="ARBA00022553"/>
    </source>
</evidence>
<evidence type="ECO:0000256" key="2">
    <source>
        <dbReference type="ARBA" id="ARBA00012438"/>
    </source>
</evidence>
<dbReference type="InterPro" id="IPR011712">
    <property type="entry name" value="Sig_transdc_His_kin_sub3_dim/P"/>
</dbReference>
<evidence type="ECO:0000256" key="8">
    <source>
        <dbReference type="ARBA" id="ARBA00023012"/>
    </source>
</evidence>
<keyword evidence="6" id="KW-0418">Kinase</keyword>
<keyword evidence="7" id="KW-0067">ATP-binding</keyword>
<dbReference type="InterPro" id="IPR050482">
    <property type="entry name" value="Sensor_HK_TwoCompSys"/>
</dbReference>
<feature type="repeat" description="TPR" evidence="9">
    <location>
        <begin position="186"/>
        <end position="219"/>
    </location>
</feature>
<organism evidence="12 13">
    <name type="scientific">Tenacibaculum platacis</name>
    <dbReference type="NCBI Taxonomy" id="3137852"/>
    <lineage>
        <taxon>Bacteria</taxon>
        <taxon>Pseudomonadati</taxon>
        <taxon>Bacteroidota</taxon>
        <taxon>Flavobacteriia</taxon>
        <taxon>Flavobacteriales</taxon>
        <taxon>Flavobacteriaceae</taxon>
        <taxon>Tenacibaculum</taxon>
    </lineage>
</organism>
<evidence type="ECO:0000256" key="4">
    <source>
        <dbReference type="ARBA" id="ARBA00022679"/>
    </source>
</evidence>
<keyword evidence="8" id="KW-0902">Two-component regulatory system</keyword>
<dbReference type="SUPFAM" id="SSF48452">
    <property type="entry name" value="TPR-like"/>
    <property type="match status" value="1"/>
</dbReference>
<dbReference type="SMART" id="SM00028">
    <property type="entry name" value="TPR"/>
    <property type="match status" value="3"/>
</dbReference>
<evidence type="ECO:0000259" key="11">
    <source>
        <dbReference type="PROSITE" id="PS50109"/>
    </source>
</evidence>
<evidence type="ECO:0000256" key="1">
    <source>
        <dbReference type="ARBA" id="ARBA00000085"/>
    </source>
</evidence>
<keyword evidence="10" id="KW-1133">Transmembrane helix</keyword>
<protein>
    <recommendedName>
        <fullName evidence="2">histidine kinase</fullName>
        <ecNumber evidence="2">2.7.13.3</ecNumber>
    </recommendedName>
</protein>
<proteinExistence type="predicted"/>
<keyword evidence="13" id="KW-1185">Reference proteome</keyword>
<keyword evidence="10" id="KW-0812">Transmembrane</keyword>
<evidence type="ECO:0000313" key="13">
    <source>
        <dbReference type="Proteomes" id="UP001497416"/>
    </source>
</evidence>
<dbReference type="InterPro" id="IPR005467">
    <property type="entry name" value="His_kinase_dom"/>
</dbReference>
<dbReference type="Pfam" id="PF02518">
    <property type="entry name" value="HATPase_c"/>
    <property type="match status" value="1"/>
</dbReference>
<dbReference type="InterPro" id="IPR019734">
    <property type="entry name" value="TPR_rpt"/>
</dbReference>
<keyword evidence="3" id="KW-0597">Phosphoprotein</keyword>
<feature type="repeat" description="TPR" evidence="9">
    <location>
        <begin position="226"/>
        <end position="259"/>
    </location>
</feature>
<dbReference type="PANTHER" id="PTHR24421">
    <property type="entry name" value="NITRATE/NITRITE SENSOR PROTEIN NARX-RELATED"/>
    <property type="match status" value="1"/>
</dbReference>
<keyword evidence="10" id="KW-0472">Membrane</keyword>
<dbReference type="SUPFAM" id="SSF55874">
    <property type="entry name" value="ATPase domain of HSP90 chaperone/DNA topoisomerase II/histidine kinase"/>
    <property type="match status" value="1"/>
</dbReference>
<dbReference type="Gene3D" id="1.20.5.1930">
    <property type="match status" value="1"/>
</dbReference>
<accession>A0ABM9NS53</accession>
<dbReference type="Pfam" id="PF13424">
    <property type="entry name" value="TPR_12"/>
    <property type="match status" value="1"/>
</dbReference>
<dbReference type="Gene3D" id="1.25.40.10">
    <property type="entry name" value="Tetratricopeptide repeat domain"/>
    <property type="match status" value="1"/>
</dbReference>
<keyword evidence="9" id="KW-0802">TPR repeat</keyword>
<evidence type="ECO:0000313" key="12">
    <source>
        <dbReference type="EMBL" id="CAL2076905.1"/>
    </source>
</evidence>
<evidence type="ECO:0000256" key="9">
    <source>
        <dbReference type="PROSITE-ProRule" id="PRU00339"/>
    </source>
</evidence>
<dbReference type="EC" id="2.7.13.3" evidence="2"/>
<feature type="domain" description="Histidine kinase" evidence="11">
    <location>
        <begin position="405"/>
        <end position="596"/>
    </location>
</feature>
<dbReference type="PROSITE" id="PS50109">
    <property type="entry name" value="HIS_KIN"/>
    <property type="match status" value="1"/>
</dbReference>
<sequence>MIKKIIILLFILIQYKAECNNSAFAVLEQEQKKAKVSDNQRDYELTKIYYEEGKYIKALKKILFLTDRKFKDRVLEIRVNVLAGKILQKTRDDRGVYEPDTSTKNNKDNDKAISFFRKAIALAEKLKLEKTEFGFSNESYKLLVSESYLSLANCYIAVRKQDSSRIFLEKLISIESINSKVNLFQGVAYTNLGKVFYMEENFQQAERMFLKSIEVNKLLKNDISVALALNNLGSIYIINEEFSKAKSTYQEALTYLGSKNTSLATERKEMIFDNLAWALYNLKDYKAYDYVTKSYRIRDSLNEIGRQEKYAEIQAIHDVETVKQQEQIKIERQERKTWIIGVTGIVVSLLLLYLANLYKLRQQSLSLKLSQNELEQQRKLDRLKSQSQVKILNATIDGKETERKQIAEILHDNVSALLSSANMHLQASQQQFKGSDIPTELAKTQEIIAEASHKIRDLSHNLMSSVLLKFGLEYAVKDSAKKFSNSNIRINTAIHNVYRYSQDQEIKIFNIIQELINNILKHSQAKNAYVIMEEEDDMLNIIVKDDGVGFKNKSEEEKGVGINQIKARIHMMNGSFLIESSQGMGTKTTMNIPVVRKKTRVYSA</sequence>
<dbReference type="Proteomes" id="UP001497416">
    <property type="component" value="Unassembled WGS sequence"/>
</dbReference>
<reference evidence="12 13" key="1">
    <citation type="submission" date="2024-05" db="EMBL/GenBank/DDBJ databases">
        <authorList>
            <person name="Duchaud E."/>
        </authorList>
    </citation>
    <scope>NUCLEOTIDE SEQUENCE [LARGE SCALE GENOMIC DNA]</scope>
    <source>
        <strain evidence="12">Ena-SAMPLE-TAB-13-05-2024-13:56:06:370-140302</strain>
    </source>
</reference>
<dbReference type="PANTHER" id="PTHR24421:SF10">
    <property type="entry name" value="NITRATE_NITRITE SENSOR PROTEIN NARQ"/>
    <property type="match status" value="1"/>
</dbReference>
<feature type="transmembrane region" description="Helical" evidence="10">
    <location>
        <begin position="338"/>
        <end position="358"/>
    </location>
</feature>
<comment type="catalytic activity">
    <reaction evidence="1">
        <text>ATP + protein L-histidine = ADP + protein N-phospho-L-histidine.</text>
        <dbReference type="EC" id="2.7.13.3"/>
    </reaction>
</comment>
<keyword evidence="5" id="KW-0547">Nucleotide-binding</keyword>
<dbReference type="InterPro" id="IPR003594">
    <property type="entry name" value="HATPase_dom"/>
</dbReference>
<dbReference type="EMBL" id="CAXIXY010000003">
    <property type="protein sequence ID" value="CAL2076905.1"/>
    <property type="molecule type" value="Genomic_DNA"/>
</dbReference>
<name>A0ABM9NS53_9FLAO</name>
<evidence type="ECO:0000256" key="5">
    <source>
        <dbReference type="ARBA" id="ARBA00022741"/>
    </source>
</evidence>
<dbReference type="InterPro" id="IPR036890">
    <property type="entry name" value="HATPase_C_sf"/>
</dbReference>
<dbReference type="InterPro" id="IPR011990">
    <property type="entry name" value="TPR-like_helical_dom_sf"/>
</dbReference>
<dbReference type="RefSeq" id="WP_348710016.1">
    <property type="nucleotide sequence ID" value="NZ_CAXIXY010000003.1"/>
</dbReference>
<dbReference type="CDD" id="cd16917">
    <property type="entry name" value="HATPase_UhpB-NarQ-NarX-like"/>
    <property type="match status" value="1"/>
</dbReference>
<dbReference type="Pfam" id="PF07730">
    <property type="entry name" value="HisKA_3"/>
    <property type="match status" value="1"/>
</dbReference>
<evidence type="ECO:0000256" key="7">
    <source>
        <dbReference type="ARBA" id="ARBA00022840"/>
    </source>
</evidence>
<dbReference type="Gene3D" id="3.30.565.10">
    <property type="entry name" value="Histidine kinase-like ATPase, C-terminal domain"/>
    <property type="match status" value="1"/>
</dbReference>
<keyword evidence="4" id="KW-0808">Transferase</keyword>